<dbReference type="PANTHER" id="PTHR43866">
    <property type="entry name" value="MALONATE-SEMIALDEHYDE DEHYDROGENASE"/>
    <property type="match status" value="1"/>
</dbReference>
<proteinExistence type="inferred from homology"/>
<evidence type="ECO:0000313" key="3">
    <source>
        <dbReference type="EMBL" id="KAK4093022.1"/>
    </source>
</evidence>
<protein>
    <recommendedName>
        <fullName evidence="5">FAR1 domain-containing protein</fullName>
    </recommendedName>
</protein>
<keyword evidence="4" id="KW-1185">Reference proteome</keyword>
<comment type="caution">
    <text evidence="3">The sequence shown here is derived from an EMBL/GenBank/DDBJ whole genome shotgun (WGS) entry which is preliminary data.</text>
</comment>
<accession>A0ABR0C9F6</accession>
<evidence type="ECO:0000256" key="1">
    <source>
        <dbReference type="ARBA" id="ARBA00009986"/>
    </source>
</evidence>
<evidence type="ECO:0000256" key="2">
    <source>
        <dbReference type="SAM" id="MobiDB-lite"/>
    </source>
</evidence>
<comment type="similarity">
    <text evidence="1">Belongs to the aldehyde dehydrogenase family.</text>
</comment>
<name>A0ABR0C9F6_PURLI</name>
<evidence type="ECO:0000313" key="4">
    <source>
        <dbReference type="Proteomes" id="UP001287286"/>
    </source>
</evidence>
<gene>
    <name evidence="3" type="ORF">Purlil1_2947</name>
</gene>
<organism evidence="3 4">
    <name type="scientific">Purpureocillium lilacinum</name>
    <name type="common">Paecilomyces lilacinus</name>
    <dbReference type="NCBI Taxonomy" id="33203"/>
    <lineage>
        <taxon>Eukaryota</taxon>
        <taxon>Fungi</taxon>
        <taxon>Dikarya</taxon>
        <taxon>Ascomycota</taxon>
        <taxon>Pezizomycotina</taxon>
        <taxon>Sordariomycetes</taxon>
        <taxon>Hypocreomycetidae</taxon>
        <taxon>Hypocreales</taxon>
        <taxon>Ophiocordycipitaceae</taxon>
        <taxon>Purpureocillium</taxon>
    </lineage>
</organism>
<dbReference type="PANTHER" id="PTHR43866:SF3">
    <property type="entry name" value="METHYLMALONATE-SEMIALDEHYDE DEHYDROGENASE [ACYLATING], MITOCHONDRIAL"/>
    <property type="match status" value="1"/>
</dbReference>
<dbReference type="Proteomes" id="UP001287286">
    <property type="component" value="Unassembled WGS sequence"/>
</dbReference>
<dbReference type="InterPro" id="IPR010061">
    <property type="entry name" value="MeMal-semiAld_DH"/>
</dbReference>
<feature type="region of interest" description="Disordered" evidence="2">
    <location>
        <begin position="1"/>
        <end position="28"/>
    </location>
</feature>
<evidence type="ECO:0008006" key="5">
    <source>
        <dbReference type="Google" id="ProtNLM"/>
    </source>
</evidence>
<reference evidence="3 4" key="1">
    <citation type="journal article" date="2024" name="Microbiol. Resour. Announc.">
        <title>Genome annotations for the ascomycete fungi Trichoderma harzianum, Trichoderma aggressivum, and Purpureocillium lilacinum.</title>
        <authorList>
            <person name="Beijen E.P.W."/>
            <person name="Ohm R.A."/>
        </authorList>
    </citation>
    <scope>NUCLEOTIDE SEQUENCE [LARGE SCALE GENOMIC DNA]</scope>
    <source>
        <strain evidence="3 4">CBS 150709</strain>
    </source>
</reference>
<sequence>MQAWGPAPPTQATVPPRGWEPAADDFAAPDCLPPEGQFDSHEELRASINAWAAPRGYAFTTVTTETSGKRTVTYACDRAGRPGAHISKGSKVVTRRRRQRSSRAVGCQFSINAKESLDKTRWYIKHRPGSQYAVHNHEPSHHIAAHPTHCALSSTDETTIGKLANAGVAPMDIRTCLRQNSADKLSWEKAARPLTENQLQRQA</sequence>
<dbReference type="EMBL" id="JAWRVI010000007">
    <property type="protein sequence ID" value="KAK4093022.1"/>
    <property type="molecule type" value="Genomic_DNA"/>
</dbReference>